<reference evidence="2" key="1">
    <citation type="submission" date="2020-07" db="EMBL/GenBank/DDBJ databases">
        <title>Vallitalea pronyensis genome.</title>
        <authorList>
            <person name="Postec A."/>
        </authorList>
    </citation>
    <scope>NUCLEOTIDE SEQUENCE</scope>
    <source>
        <strain evidence="2">FatNI3</strain>
    </source>
</reference>
<dbReference type="RefSeq" id="WP_212698509.1">
    <property type="nucleotide sequence ID" value="NZ_CP058649.1"/>
</dbReference>
<evidence type="ECO:0000313" key="3">
    <source>
        <dbReference type="Proteomes" id="UP000683246"/>
    </source>
</evidence>
<evidence type="ECO:0000256" key="1">
    <source>
        <dbReference type="SAM" id="SignalP"/>
    </source>
</evidence>
<name>A0A8J8MK97_9FIRM</name>
<dbReference type="Proteomes" id="UP000683246">
    <property type="component" value="Chromosome"/>
</dbReference>
<proteinExistence type="predicted"/>
<feature type="chain" id="PRO_5035308338" evidence="1">
    <location>
        <begin position="27"/>
        <end position="278"/>
    </location>
</feature>
<gene>
    <name evidence="2" type="ORF">HZI73_12230</name>
</gene>
<dbReference type="EMBL" id="CP058649">
    <property type="protein sequence ID" value="QUI23011.1"/>
    <property type="molecule type" value="Genomic_DNA"/>
</dbReference>
<protein>
    <submittedName>
        <fullName evidence="2">Uncharacterized protein</fullName>
    </submittedName>
</protein>
<evidence type="ECO:0000313" key="2">
    <source>
        <dbReference type="EMBL" id="QUI23011.1"/>
    </source>
</evidence>
<accession>A0A8J8MK97</accession>
<keyword evidence="3" id="KW-1185">Reference proteome</keyword>
<sequence>MRKYKHLLVMFLSVLLFFSVPNIVMAGESDQYYSFSYLKNDLRSQLMQEGLSEEQINDFIKAEIDASKAIAESIKQNTNNPSTRSVEIPDDGGSLIYVGLFDPLTKYTASEGNEETETLLLAQAYADAKIFHNSNHVAAAAYGGSAQAIAWTGFRFTVNEDYYGVTSGTGRIDITYSADHYLVGGNTVASISNYIGVYDVTEGSWILRKMMDVNSALKGEAKSVAFFDKNFWSDDVTFKVGHEYVVTFETKANADFSARVNEIQLLHNSSWSRIHINW</sequence>
<feature type="signal peptide" evidence="1">
    <location>
        <begin position="1"/>
        <end position="26"/>
    </location>
</feature>
<keyword evidence="1" id="KW-0732">Signal</keyword>
<dbReference type="KEGG" id="vpy:HZI73_12230"/>
<organism evidence="2 3">
    <name type="scientific">Vallitalea pronyensis</name>
    <dbReference type="NCBI Taxonomy" id="1348613"/>
    <lineage>
        <taxon>Bacteria</taxon>
        <taxon>Bacillati</taxon>
        <taxon>Bacillota</taxon>
        <taxon>Clostridia</taxon>
        <taxon>Lachnospirales</taxon>
        <taxon>Vallitaleaceae</taxon>
        <taxon>Vallitalea</taxon>
    </lineage>
</organism>
<dbReference type="AlphaFoldDB" id="A0A8J8MK97"/>